<dbReference type="InterPro" id="IPR036424">
    <property type="entry name" value="UPP_synth-like_sf"/>
</dbReference>
<comment type="similarity">
    <text evidence="4">Belongs to the UPP synthase family.</text>
</comment>
<evidence type="ECO:0000256" key="7">
    <source>
        <dbReference type="ARBA" id="ARBA00022692"/>
    </source>
</evidence>
<comment type="pathway">
    <text evidence="3">Protein modification; protein glycosylation.</text>
</comment>
<evidence type="ECO:0000256" key="10">
    <source>
        <dbReference type="ARBA" id="ARBA00022989"/>
    </source>
</evidence>
<keyword evidence="10" id="KW-1133">Transmembrane helix</keyword>
<keyword evidence="8" id="KW-0256">Endoplasmic reticulum</keyword>
<reference evidence="13 14" key="1">
    <citation type="journal article" date="2024" name="BMC Genomics">
        <title>Genome assembly of redclaw crayfish (Cherax quadricarinatus) provides insights into its immune adaptation and hypoxia tolerance.</title>
        <authorList>
            <person name="Liu Z."/>
            <person name="Zheng J."/>
            <person name="Li H."/>
            <person name="Fang K."/>
            <person name="Wang S."/>
            <person name="He J."/>
            <person name="Zhou D."/>
            <person name="Weng S."/>
            <person name="Chi M."/>
            <person name="Gu Z."/>
            <person name="He J."/>
            <person name="Li F."/>
            <person name="Wang M."/>
        </authorList>
    </citation>
    <scope>NUCLEOTIDE SEQUENCE [LARGE SCALE GENOMIC DNA]</scope>
    <source>
        <strain evidence="13">ZL_2023a</strain>
    </source>
</reference>
<comment type="subcellular location">
    <subcellularLocation>
        <location evidence="2">Endoplasmic reticulum membrane</location>
    </subcellularLocation>
</comment>
<evidence type="ECO:0000313" key="13">
    <source>
        <dbReference type="EMBL" id="KAK8721703.1"/>
    </source>
</evidence>
<dbReference type="EMBL" id="JARKIK010000098">
    <property type="protein sequence ID" value="KAK8721702.1"/>
    <property type="molecule type" value="Genomic_DNA"/>
</dbReference>
<gene>
    <name evidence="13" type="ORF">OTU49_012521</name>
</gene>
<comment type="caution">
    <text evidence="13">The sequence shown here is derived from an EMBL/GenBank/DDBJ whole genome shotgun (WGS) entry which is preliminary data.</text>
</comment>
<keyword evidence="11" id="KW-0472">Membrane</keyword>
<dbReference type="Gene3D" id="3.40.1180.10">
    <property type="entry name" value="Decaprenyl diphosphate synthase-like"/>
    <property type="match status" value="1"/>
</dbReference>
<proteinExistence type="inferred from homology"/>
<comment type="catalytic activity">
    <reaction evidence="12">
        <text>n isopentenyl diphosphate + (2E,6E)-farnesyl diphosphate = a di-trans,poly-cis-polyprenyl diphosphate + n diphosphate</text>
        <dbReference type="Rhea" id="RHEA:53008"/>
        <dbReference type="Rhea" id="RHEA-COMP:19494"/>
        <dbReference type="ChEBI" id="CHEBI:33019"/>
        <dbReference type="ChEBI" id="CHEBI:128769"/>
        <dbReference type="ChEBI" id="CHEBI:136960"/>
        <dbReference type="ChEBI" id="CHEBI:175763"/>
        <dbReference type="EC" id="2.5.1.87"/>
    </reaction>
</comment>
<comment type="cofactor">
    <cofactor evidence="1">
        <name>Mg(2+)</name>
        <dbReference type="ChEBI" id="CHEBI:18420"/>
    </cofactor>
</comment>
<evidence type="ECO:0000256" key="12">
    <source>
        <dbReference type="ARBA" id="ARBA00047353"/>
    </source>
</evidence>
<dbReference type="Proteomes" id="UP001445076">
    <property type="component" value="Unassembled WGS sequence"/>
</dbReference>
<evidence type="ECO:0000256" key="11">
    <source>
        <dbReference type="ARBA" id="ARBA00023136"/>
    </source>
</evidence>
<dbReference type="GO" id="GO:1904423">
    <property type="term" value="C:dehydrodolichyl diphosphate synthase complex"/>
    <property type="evidence" value="ECO:0007669"/>
    <property type="project" value="InterPro"/>
</dbReference>
<keyword evidence="9" id="KW-0460">Magnesium</keyword>
<dbReference type="AlphaFoldDB" id="A0AAW0VX58"/>
<protein>
    <recommendedName>
        <fullName evidence="5">ditrans,polycis-polyprenyl diphosphate synthase [(2E,6E)-farnesyldiphosphate specific]</fullName>
        <ecNumber evidence="5">2.5.1.87</ecNumber>
    </recommendedName>
</protein>
<keyword evidence="14" id="KW-1185">Reference proteome</keyword>
<evidence type="ECO:0000313" key="14">
    <source>
        <dbReference type="Proteomes" id="UP001445076"/>
    </source>
</evidence>
<name>A0AAW0VX58_CHEQU</name>
<dbReference type="PANTHER" id="PTHR21528:SF0">
    <property type="entry name" value="DEHYDRODOLICHYL DIPHOSPHATE SYNTHASE COMPLEX SUBUNIT NUS1"/>
    <property type="match status" value="1"/>
</dbReference>
<keyword evidence="7" id="KW-0812">Transmembrane</keyword>
<dbReference type="GO" id="GO:0005789">
    <property type="term" value="C:endoplasmic reticulum membrane"/>
    <property type="evidence" value="ECO:0007669"/>
    <property type="project" value="UniProtKB-SubCell"/>
</dbReference>
<dbReference type="EC" id="2.5.1.87" evidence="5"/>
<reference evidence="13" key="2">
    <citation type="submission" date="2024-01" db="EMBL/GenBank/DDBJ databases">
        <authorList>
            <person name="He J."/>
            <person name="Wang M."/>
            <person name="Zheng J."/>
            <person name="Liu Z."/>
        </authorList>
    </citation>
    <scope>NUCLEOTIDE SEQUENCE</scope>
    <source>
        <strain evidence="13">ZL_2023a</strain>
        <tissue evidence="13">Muscle</tissue>
    </source>
</reference>
<dbReference type="GO" id="GO:0045547">
    <property type="term" value="F:ditrans,polycis-polyprenyl diphosphate synthase [(2E,6E)-farnesyl diphosphate specific] activity"/>
    <property type="evidence" value="ECO:0007669"/>
    <property type="project" value="UniProtKB-EC"/>
</dbReference>
<evidence type="ECO:0000256" key="2">
    <source>
        <dbReference type="ARBA" id="ARBA00004586"/>
    </source>
</evidence>
<dbReference type="Pfam" id="PF01255">
    <property type="entry name" value="Prenyltransf"/>
    <property type="match status" value="1"/>
</dbReference>
<evidence type="ECO:0000256" key="1">
    <source>
        <dbReference type="ARBA" id="ARBA00001946"/>
    </source>
</evidence>
<keyword evidence="6" id="KW-0808">Transferase</keyword>
<organism evidence="13 14">
    <name type="scientific">Cherax quadricarinatus</name>
    <name type="common">Australian red claw crayfish</name>
    <dbReference type="NCBI Taxonomy" id="27406"/>
    <lineage>
        <taxon>Eukaryota</taxon>
        <taxon>Metazoa</taxon>
        <taxon>Ecdysozoa</taxon>
        <taxon>Arthropoda</taxon>
        <taxon>Crustacea</taxon>
        <taxon>Multicrustacea</taxon>
        <taxon>Malacostraca</taxon>
        <taxon>Eumalacostraca</taxon>
        <taxon>Eucarida</taxon>
        <taxon>Decapoda</taxon>
        <taxon>Pleocyemata</taxon>
        <taxon>Astacidea</taxon>
        <taxon>Parastacoidea</taxon>
        <taxon>Parastacidae</taxon>
        <taxon>Cherax</taxon>
    </lineage>
</organism>
<evidence type="ECO:0000256" key="8">
    <source>
        <dbReference type="ARBA" id="ARBA00022824"/>
    </source>
</evidence>
<sequence>MDILLPVFQLLYFVAHFLASLALSVIDTFHDLHHLLLRLYSFFVPTAIPACRLQADAAQLKKVPQHLGLVCVGQQAQHIAQLSTVISWAVGYGIRFISLYDAHGTLKHNRPVILKALQKSSSDAVYNVLSYDHSCSPERDVIAGMSIKTDSDSPPQNITVNLLSLEDGRGNLASAAKILSTTGCKITMSLIESHLVTRGQPDPDVVITIGDPFASLAFLPWQIRLSEFFVAPSLSRFEYSDFQTILKKYSRCEQRFGK</sequence>
<evidence type="ECO:0000256" key="4">
    <source>
        <dbReference type="ARBA" id="ARBA00005432"/>
    </source>
</evidence>
<dbReference type="SUPFAM" id="SSF64005">
    <property type="entry name" value="Undecaprenyl diphosphate synthase"/>
    <property type="match status" value="1"/>
</dbReference>
<accession>A0AAW0VX58</accession>
<evidence type="ECO:0000256" key="5">
    <source>
        <dbReference type="ARBA" id="ARBA00012596"/>
    </source>
</evidence>
<dbReference type="InterPro" id="IPR001441">
    <property type="entry name" value="UPP_synth-like"/>
</dbReference>
<dbReference type="InterPro" id="IPR038887">
    <property type="entry name" value="Nus1/NgBR"/>
</dbReference>
<dbReference type="EMBL" id="JARKIK010000098">
    <property type="protein sequence ID" value="KAK8721703.1"/>
    <property type="molecule type" value="Genomic_DNA"/>
</dbReference>
<dbReference type="PANTHER" id="PTHR21528">
    <property type="entry name" value="DEHYDRODOLICHYL DIPHOSPHATE SYNTHASE COMPLEX SUBUNIT NUS1"/>
    <property type="match status" value="1"/>
</dbReference>
<evidence type="ECO:0000256" key="6">
    <source>
        <dbReference type="ARBA" id="ARBA00022679"/>
    </source>
</evidence>
<evidence type="ECO:0000256" key="3">
    <source>
        <dbReference type="ARBA" id="ARBA00004922"/>
    </source>
</evidence>
<evidence type="ECO:0000256" key="9">
    <source>
        <dbReference type="ARBA" id="ARBA00022842"/>
    </source>
</evidence>